<dbReference type="SUPFAM" id="SSF52309">
    <property type="entry name" value="N-(deoxy)ribosyltransferase-like"/>
    <property type="match status" value="1"/>
</dbReference>
<dbReference type="RefSeq" id="WP_148077100.1">
    <property type="nucleotide sequence ID" value="NZ_RKHO01000001.1"/>
</dbReference>
<name>A0A3N2CWN8_9ACTN</name>
<dbReference type="Proteomes" id="UP000281738">
    <property type="component" value="Unassembled WGS sequence"/>
</dbReference>
<keyword evidence="2" id="KW-1185">Reference proteome</keyword>
<proteinExistence type="predicted"/>
<dbReference type="OrthoDB" id="435355at2"/>
<comment type="caution">
    <text evidence="1">The sequence shown here is derived from an EMBL/GenBank/DDBJ whole genome shotgun (WGS) entry which is preliminary data.</text>
</comment>
<dbReference type="AlphaFoldDB" id="A0A3N2CWN8"/>
<organism evidence="1 2">
    <name type="scientific">Nocardioides aurantiacus</name>
    <dbReference type="NCBI Taxonomy" id="86796"/>
    <lineage>
        <taxon>Bacteria</taxon>
        <taxon>Bacillati</taxon>
        <taxon>Actinomycetota</taxon>
        <taxon>Actinomycetes</taxon>
        <taxon>Propionibacteriales</taxon>
        <taxon>Nocardioidaceae</taxon>
        <taxon>Nocardioides</taxon>
    </lineage>
</organism>
<evidence type="ECO:0000313" key="1">
    <source>
        <dbReference type="EMBL" id="ROR91965.1"/>
    </source>
</evidence>
<accession>A0A3N2CWN8</accession>
<protein>
    <recommendedName>
        <fullName evidence="3">TIR domain-containing protein</fullName>
    </recommendedName>
</protein>
<gene>
    <name evidence="1" type="ORF">EDD33_2846</name>
</gene>
<evidence type="ECO:0000313" key="2">
    <source>
        <dbReference type="Proteomes" id="UP000281738"/>
    </source>
</evidence>
<sequence>MSESDARQIFVAAASEQDLVNAQRLLRAAGLRPGGFGSSDNAGVIGEAAVDLLSRSSGALAVVSSRGLTSNVAFEIGMAAGAGLPVVVLQLVDKNDPPYELPTDLRSIFQVRWDPAEAPSQSLAARLHDLFMVKSPRVDTVPHVGSEENRRPFADEAERRVATALAPIAESVVPQGPGNAVGVPDLAAWVEDLPNWANPVLVEVKARDLTGRGHGRAIAGLRTYMIRGQISLGLVVVPGLHEVEWHSTEGTAIALLGIDTLERMPREEVVALLMRGRNLVAHAK</sequence>
<reference evidence="1 2" key="1">
    <citation type="submission" date="2018-11" db="EMBL/GenBank/DDBJ databases">
        <title>Sequencing the genomes of 1000 actinobacteria strains.</title>
        <authorList>
            <person name="Klenk H.-P."/>
        </authorList>
    </citation>
    <scope>NUCLEOTIDE SEQUENCE [LARGE SCALE GENOMIC DNA]</scope>
    <source>
        <strain evidence="1 2">DSM 12652</strain>
    </source>
</reference>
<evidence type="ECO:0008006" key="3">
    <source>
        <dbReference type="Google" id="ProtNLM"/>
    </source>
</evidence>
<dbReference type="EMBL" id="RKHO01000001">
    <property type="protein sequence ID" value="ROR91965.1"/>
    <property type="molecule type" value="Genomic_DNA"/>
</dbReference>